<evidence type="ECO:0000313" key="3">
    <source>
        <dbReference type="Proteomes" id="UP000177273"/>
    </source>
</evidence>
<dbReference type="EMBL" id="MKIQ01000027">
    <property type="protein sequence ID" value="OFI46959.1"/>
    <property type="molecule type" value="Genomic_DNA"/>
</dbReference>
<dbReference type="AlphaFoldDB" id="A0A9Q5P126"/>
<evidence type="ECO:0000256" key="1">
    <source>
        <dbReference type="SAM" id="Phobius"/>
    </source>
</evidence>
<comment type="caution">
    <text evidence="2">The sequence shown here is derived from an EMBL/GenBank/DDBJ whole genome shotgun (WGS) entry which is preliminary data.</text>
</comment>
<keyword evidence="1" id="KW-0812">Transmembrane</keyword>
<name>A0A9Q5P126_9LACT</name>
<keyword evidence="3" id="KW-1185">Reference proteome</keyword>
<gene>
    <name evidence="2" type="ORF">BG262_03600</name>
</gene>
<keyword evidence="1" id="KW-1133">Transmembrane helix</keyword>
<dbReference type="OrthoDB" id="9815959at2"/>
<reference evidence="3" key="1">
    <citation type="submission" date="2016-09" db="EMBL/GenBank/DDBJ databases">
        <title>Draft genome sequence of a novel species of the family Streptococcaceae isolated from flowers.</title>
        <authorList>
            <person name="Chuah L.-O."/>
            <person name="Yap K.-P."/>
            <person name="Thong K.L."/>
            <person name="Liong M.T."/>
            <person name="Ahmad R."/>
            <person name="Rusul G."/>
        </authorList>
    </citation>
    <scope>NUCLEOTIDE SEQUENCE [LARGE SCALE GENOMIC DNA]</scope>
    <source>
        <strain evidence="3">HibF3</strain>
    </source>
</reference>
<proteinExistence type="predicted"/>
<accession>A0A9Q5P126</accession>
<dbReference type="Proteomes" id="UP000177273">
    <property type="component" value="Unassembled WGS sequence"/>
</dbReference>
<sequence>MVHVYEDSNQVPEDIKGWNWGAFGLTLYWSIGNKVYLGLLILLSMVPYAGFVFAIVWKIVIAAKGNEWAWKAGKYKSVEEYKKVQESWKMPGIVAFILGILSIFIVFLFLIFFMAIFFSIINSYNSNIGNTGIYDSTDTYKF</sequence>
<evidence type="ECO:0000313" key="2">
    <source>
        <dbReference type="EMBL" id="OFI46959.1"/>
    </source>
</evidence>
<organism evidence="2 3">
    <name type="scientific">Floricoccus penangensis</name>
    <dbReference type="NCBI Taxonomy" id="1859475"/>
    <lineage>
        <taxon>Bacteria</taxon>
        <taxon>Bacillati</taxon>
        <taxon>Bacillota</taxon>
        <taxon>Bacilli</taxon>
        <taxon>Lactobacillales</taxon>
        <taxon>Streptococcaceae</taxon>
        <taxon>Floricoccus</taxon>
    </lineage>
</organism>
<feature type="transmembrane region" description="Helical" evidence="1">
    <location>
        <begin position="93"/>
        <end position="121"/>
    </location>
</feature>
<keyword evidence="1" id="KW-0472">Membrane</keyword>
<protein>
    <submittedName>
        <fullName evidence="2">Uncharacterized protein</fullName>
    </submittedName>
</protein>
<feature type="transmembrane region" description="Helical" evidence="1">
    <location>
        <begin position="35"/>
        <end position="57"/>
    </location>
</feature>